<organism evidence="1">
    <name type="scientific">viral metagenome</name>
    <dbReference type="NCBI Taxonomy" id="1070528"/>
    <lineage>
        <taxon>unclassified sequences</taxon>
        <taxon>metagenomes</taxon>
        <taxon>organismal metagenomes</taxon>
    </lineage>
</organism>
<sequence>MARKSRQVEVRMVSEYLKKYYSGFTFITKQPLGAVSEELMKEEGYKRALGISRPFRPEVDAVVILPAHFLIIEAKVWSIIDGLAKLPLYKSLVNITPELEQFGRREVMMQLVVGWTNPNLEVMARTMDVEVRVYCPDWLEEVVEGMHKYWTREYRDERAKRLQMREYYGLE</sequence>
<dbReference type="AlphaFoldDB" id="A0A6H1ZTA1"/>
<evidence type="ECO:0008006" key="3">
    <source>
        <dbReference type="Google" id="ProtNLM"/>
    </source>
</evidence>
<reference evidence="1" key="1">
    <citation type="submission" date="2020-03" db="EMBL/GenBank/DDBJ databases">
        <title>The deep terrestrial virosphere.</title>
        <authorList>
            <person name="Holmfeldt K."/>
            <person name="Nilsson E."/>
            <person name="Simone D."/>
            <person name="Lopez-Fernandez M."/>
            <person name="Wu X."/>
            <person name="de Brujin I."/>
            <person name="Lundin D."/>
            <person name="Andersson A."/>
            <person name="Bertilsson S."/>
            <person name="Dopson M."/>
        </authorList>
    </citation>
    <scope>NUCLEOTIDE SEQUENCE</scope>
    <source>
        <strain evidence="1">TM448A01999</strain>
        <strain evidence="2">TM448B02268</strain>
    </source>
</reference>
<dbReference type="EMBL" id="MT144895">
    <property type="protein sequence ID" value="QJI01066.1"/>
    <property type="molecule type" value="Genomic_DNA"/>
</dbReference>
<proteinExistence type="predicted"/>
<name>A0A6H1ZTA1_9ZZZZ</name>
<evidence type="ECO:0000313" key="1">
    <source>
        <dbReference type="EMBL" id="QJA51166.1"/>
    </source>
</evidence>
<protein>
    <recommendedName>
        <fullName evidence="3">Nuclease</fullName>
    </recommendedName>
</protein>
<dbReference type="EMBL" id="MT144241">
    <property type="protein sequence ID" value="QJA51166.1"/>
    <property type="molecule type" value="Genomic_DNA"/>
</dbReference>
<evidence type="ECO:0000313" key="2">
    <source>
        <dbReference type="EMBL" id="QJI01066.1"/>
    </source>
</evidence>
<gene>
    <name evidence="1" type="ORF">TM448A01999_0014</name>
    <name evidence="2" type="ORF">TM448B02268_0012</name>
</gene>
<accession>A0A6H1ZTA1</accession>